<comment type="caution">
    <text evidence="2">The sequence shown here is derived from an EMBL/GenBank/DDBJ whole genome shotgun (WGS) entry which is preliminary data.</text>
</comment>
<name>X0VZ84_9ZZZZ</name>
<reference evidence="2" key="1">
    <citation type="journal article" date="2014" name="Front. Microbiol.">
        <title>High frequency of phylogenetically diverse reductive dehalogenase-homologous genes in deep subseafloor sedimentary metagenomes.</title>
        <authorList>
            <person name="Kawai M."/>
            <person name="Futagami T."/>
            <person name="Toyoda A."/>
            <person name="Takaki Y."/>
            <person name="Nishi S."/>
            <person name="Hori S."/>
            <person name="Arai W."/>
            <person name="Tsubouchi T."/>
            <person name="Morono Y."/>
            <person name="Uchiyama I."/>
            <person name="Ito T."/>
            <person name="Fujiyama A."/>
            <person name="Inagaki F."/>
            <person name="Takami H."/>
        </authorList>
    </citation>
    <scope>NUCLEOTIDE SEQUENCE</scope>
    <source>
        <strain evidence="2">Expedition CK06-06</strain>
    </source>
</reference>
<evidence type="ECO:0000256" key="1">
    <source>
        <dbReference type="SAM" id="MobiDB-lite"/>
    </source>
</evidence>
<dbReference type="EMBL" id="BARS01039208">
    <property type="protein sequence ID" value="GAG16402.1"/>
    <property type="molecule type" value="Genomic_DNA"/>
</dbReference>
<proteinExistence type="predicted"/>
<organism evidence="2">
    <name type="scientific">marine sediment metagenome</name>
    <dbReference type="NCBI Taxonomy" id="412755"/>
    <lineage>
        <taxon>unclassified sequences</taxon>
        <taxon>metagenomes</taxon>
        <taxon>ecological metagenomes</taxon>
    </lineage>
</organism>
<gene>
    <name evidence="2" type="ORF">S01H1_59907</name>
</gene>
<accession>X0VZ84</accession>
<evidence type="ECO:0000313" key="2">
    <source>
        <dbReference type="EMBL" id="GAG16402.1"/>
    </source>
</evidence>
<protein>
    <submittedName>
        <fullName evidence="2">Uncharacterized protein</fullName>
    </submittedName>
</protein>
<dbReference type="AlphaFoldDB" id="X0VZ84"/>
<feature type="region of interest" description="Disordered" evidence="1">
    <location>
        <begin position="1"/>
        <end position="42"/>
    </location>
</feature>
<sequence>MSSSARMRKRMENNYPSWEEEQKKKKAQKTLYNWDEEEEDEI</sequence>